<accession>A0AA36IDC0</accession>
<dbReference type="Gene3D" id="2.60.120.590">
    <property type="entry name" value="Alpha-ketoglutarate-dependent dioxygenase AlkB-like"/>
    <property type="match status" value="1"/>
</dbReference>
<dbReference type="EMBL" id="CAUJNA010001136">
    <property type="protein sequence ID" value="CAJ1384656.1"/>
    <property type="molecule type" value="Genomic_DNA"/>
</dbReference>
<feature type="compositionally biased region" description="Basic residues" evidence="1">
    <location>
        <begin position="282"/>
        <end position="293"/>
    </location>
</feature>
<dbReference type="SUPFAM" id="SSF51197">
    <property type="entry name" value="Clavaminate synthase-like"/>
    <property type="match status" value="1"/>
</dbReference>
<dbReference type="InterPro" id="IPR037151">
    <property type="entry name" value="AlkB-like_sf"/>
</dbReference>
<reference evidence="2" key="1">
    <citation type="submission" date="2023-08" db="EMBL/GenBank/DDBJ databases">
        <authorList>
            <person name="Chen Y."/>
            <person name="Shah S."/>
            <person name="Dougan E. K."/>
            <person name="Thang M."/>
            <person name="Chan C."/>
        </authorList>
    </citation>
    <scope>NUCLEOTIDE SEQUENCE</scope>
</reference>
<proteinExistence type="predicted"/>
<feature type="region of interest" description="Disordered" evidence="1">
    <location>
        <begin position="271"/>
        <end position="322"/>
    </location>
</feature>
<evidence type="ECO:0000313" key="2">
    <source>
        <dbReference type="EMBL" id="CAJ1384656.1"/>
    </source>
</evidence>
<evidence type="ECO:0000256" key="1">
    <source>
        <dbReference type="SAM" id="MobiDB-lite"/>
    </source>
</evidence>
<name>A0AA36IDC0_9DINO</name>
<comment type="caution">
    <text evidence="2">The sequence shown here is derived from an EMBL/GenBank/DDBJ whole genome shotgun (WGS) entry which is preliminary data.</text>
</comment>
<keyword evidence="3" id="KW-1185">Reference proteome</keyword>
<protein>
    <submittedName>
        <fullName evidence="2">Uncharacterized protein</fullName>
    </submittedName>
</protein>
<sequence length="341" mass="37051">MSPAQLFARRGPLSYDQLARTGRPSGLRLGKLRTEDARRELEALRGQRLQLELGLSFFEAKARLGAVLAAAKLSAAKAATAKPRRFRRHRGSAMAEPLALPAAPCCRRLLHLAGKELGMDTEGEGFETLVNGLARVYTPGAGLPRHVDHEMFQEPVLAMVLQAAPGDGLRLCQAEHIIAEAGGGAPALRAVLRAEPGFRVQEEDGLLICLEKAARYDLAHEVPAVSSQRISLTWRWFRPEFLEQLQRMEMQLGDAGSGVLSTAPALMGQAAGQKNMASSRTSVRHLKKLRPFSRRPSERRSNAATSTSGRDTGRCACSAGQHSEGIATCKRKDVRCSMLQS</sequence>
<evidence type="ECO:0000313" key="3">
    <source>
        <dbReference type="Proteomes" id="UP001178507"/>
    </source>
</evidence>
<dbReference type="Proteomes" id="UP001178507">
    <property type="component" value="Unassembled WGS sequence"/>
</dbReference>
<dbReference type="AlphaFoldDB" id="A0AA36IDC0"/>
<gene>
    <name evidence="2" type="ORF">EVOR1521_LOCUS11476</name>
</gene>
<organism evidence="2 3">
    <name type="scientific">Effrenium voratum</name>
    <dbReference type="NCBI Taxonomy" id="2562239"/>
    <lineage>
        <taxon>Eukaryota</taxon>
        <taxon>Sar</taxon>
        <taxon>Alveolata</taxon>
        <taxon>Dinophyceae</taxon>
        <taxon>Suessiales</taxon>
        <taxon>Symbiodiniaceae</taxon>
        <taxon>Effrenium</taxon>
    </lineage>
</organism>